<feature type="non-terminal residue" evidence="2">
    <location>
        <position position="219"/>
    </location>
</feature>
<evidence type="ECO:0000256" key="1">
    <source>
        <dbReference type="SAM" id="MobiDB-lite"/>
    </source>
</evidence>
<feature type="compositionally biased region" description="Low complexity" evidence="1">
    <location>
        <begin position="107"/>
        <end position="116"/>
    </location>
</feature>
<feature type="compositionally biased region" description="Low complexity" evidence="1">
    <location>
        <begin position="143"/>
        <end position="154"/>
    </location>
</feature>
<organism evidence="2">
    <name type="scientific">uncultured Actinomycetospora sp</name>
    <dbReference type="NCBI Taxonomy" id="1135996"/>
    <lineage>
        <taxon>Bacteria</taxon>
        <taxon>Bacillati</taxon>
        <taxon>Actinomycetota</taxon>
        <taxon>Actinomycetes</taxon>
        <taxon>Pseudonocardiales</taxon>
        <taxon>Pseudonocardiaceae</taxon>
        <taxon>Actinomycetospora</taxon>
        <taxon>environmental samples</taxon>
    </lineage>
</organism>
<reference evidence="2" key="1">
    <citation type="submission" date="2020-02" db="EMBL/GenBank/DDBJ databases">
        <authorList>
            <person name="Meier V. D."/>
        </authorList>
    </citation>
    <scope>NUCLEOTIDE SEQUENCE</scope>
    <source>
        <strain evidence="2">AVDCRST_MAG54</strain>
    </source>
</reference>
<feature type="compositionally biased region" description="Basic and acidic residues" evidence="1">
    <location>
        <begin position="193"/>
        <end position="213"/>
    </location>
</feature>
<keyword evidence="2" id="KW-0378">Hydrolase</keyword>
<dbReference type="GO" id="GO:0003934">
    <property type="term" value="F:GTP cyclohydrolase I activity"/>
    <property type="evidence" value="ECO:0007669"/>
    <property type="project" value="UniProtKB-EC"/>
</dbReference>
<name>A0A6J4HLY6_9PSEU</name>
<evidence type="ECO:0000313" key="2">
    <source>
        <dbReference type="EMBL" id="CAA9226044.1"/>
    </source>
</evidence>
<feature type="compositionally biased region" description="Basic residues" evidence="1">
    <location>
        <begin position="117"/>
        <end position="129"/>
    </location>
</feature>
<dbReference type="AlphaFoldDB" id="A0A6J4HLY6"/>
<sequence length="219" mass="24067">GDESGPERRRAPRRRRRRRPGGGGDRPALAGLRRPARRGRRARAAARRRRGPRPRGPARDAGPGGARLRGALRRAAQRPGRGARPHVRRGPRRAGARARHPDVLHVRAPPAALPRAGARRLHPRHRRPGHGAEQARPPRRPLRAAPAGPGAAHAPGRRRAVRAARGPRRARGDRRRAPVHVRPRGAQARRPHHDVGGARDHEDVGEHPRRGPRPDPGLL</sequence>
<protein>
    <submittedName>
        <fullName evidence="2">GTP cyclohydrolase I type 1</fullName>
        <ecNumber evidence="2">3.5.4.16</ecNumber>
    </submittedName>
</protein>
<feature type="compositionally biased region" description="Basic residues" evidence="1">
    <location>
        <begin position="10"/>
        <end position="20"/>
    </location>
</feature>
<feature type="compositionally biased region" description="Basic residues" evidence="1">
    <location>
        <begin position="34"/>
        <end position="53"/>
    </location>
</feature>
<feature type="region of interest" description="Disordered" evidence="1">
    <location>
        <begin position="1"/>
        <end position="219"/>
    </location>
</feature>
<dbReference type="EC" id="3.5.4.16" evidence="2"/>
<gene>
    <name evidence="2" type="ORF">AVDCRST_MAG54-793</name>
</gene>
<proteinExistence type="predicted"/>
<dbReference type="EMBL" id="CADCTH010000109">
    <property type="protein sequence ID" value="CAA9226044.1"/>
    <property type="molecule type" value="Genomic_DNA"/>
</dbReference>
<feature type="non-terminal residue" evidence="2">
    <location>
        <position position="1"/>
    </location>
</feature>
<accession>A0A6J4HLY6</accession>
<feature type="compositionally biased region" description="Basic residues" evidence="1">
    <location>
        <begin position="70"/>
        <end position="98"/>
    </location>
</feature>
<feature type="compositionally biased region" description="Basic residues" evidence="1">
    <location>
        <begin position="155"/>
        <end position="192"/>
    </location>
</feature>